<dbReference type="GeneID" id="7844667"/>
<evidence type="ECO:0000313" key="2">
    <source>
        <dbReference type="EMBL" id="EAR96321.3"/>
    </source>
</evidence>
<gene>
    <name evidence="2" type="ORF">TTHERM_00188900</name>
</gene>
<accession>I7M7Z5</accession>
<evidence type="ECO:0000256" key="1">
    <source>
        <dbReference type="SAM" id="Coils"/>
    </source>
</evidence>
<dbReference type="AlphaFoldDB" id="I7M7Z5"/>
<dbReference type="RefSeq" id="XP_001016566.3">
    <property type="nucleotide sequence ID" value="XM_001016566.3"/>
</dbReference>
<proteinExistence type="predicted"/>
<sequence length="1262" mass="149458">MHNIIQYLSKKQTQFIFSTCRVSKNYWANSFNSRVIKNFSTTTTEMNESIHNQNTQFHLSQQEKQNLELLQLKKEKIDLIDSNLIDNYELNLKNSLRIKSELLQDEKYKDQDLSKQNNLISKIHGCKQLQEILQLFEDEKEHFDLNCYINCLSMIEGELKKQALKSSDKHLLDDIRYKKIIEYTFSQTKNLDEYQRITLLSWIAKSTQHHTLRGLQESEIKGFCLENEKLISEGYFNFYNLVYVLYNFELLSFNSIQTSDIIYNIVENKKETLTKNQAQLLMYIYSSKTLRHIPLSLNELQLSYKCSIFLENQLDNISLHSKAKIFQHLSTIQHCFNRPYFKIPQLLYKLEAQILQNLNQLTEQEIISIAASFQYIPNSFSNSILTEIQNIIFTQTQKENQFDVSFNLVVNFVVILNKMRKVYFTDQEYQSVSQLLIRIFKEQLDKGQNINVESWIQLLMKIKELKSKEVNEVILQCLKMNSNKIQFSLLEYLIIENVDVSEFLSEQILSQYLNQADQIRLYVILYVANLKESKTFQTIENNIEECINANFKKSLDSFTNSHLKGFEIYSTISKIFIKKLQGQANVMLQYSDSAYQFFYMMSKLLYFQTDRILWVDWIDKNERLLKHGSTTIHLLQAFSNNQNKNISQLITIVHLSQYYYFSLQSLLIYLKDTQFVTIKLYSYGNIIKRLFKMMSNKLKDGSTSNLRLDLIFSLYLILQNLNFYQSCVGNLLKQAYLFKLNELNKKNNRIQQNLPNLVNELEVVSQNYPLILMKLDVFPEEYLVSYYNKYFNSISSMYHRALLLSQIIKYKKQENIPNIQQNLKDILNEAQNVILDQSVEFPNKVEQVQVFLLFPYSVFKDYINNGQEFSLSLNQLIYDNLENLNKEDFINIMNAINLDEHSTYPQFYKPLLNSLVAYFSKNLLVFKNFTMVSFLKKFVDAKYLNIDFINSVIQFSSVKFQKFTYEERVGLISYFSSLKIVQKEFFNQNFLKIQENPSAFRSYTFKLLQSIFQLGYVSKDIEKGILAIVQSDSQNSIQDVKEFYLYCSVLLINSEIDVESIKYINMTYSKQNQKKSSEKYQRNNVFPHIYHLIVERMLQKLLGNDYQQQIQNGLIQNQTKQLDKTLSLQKKQRDIHETLSIILKLLNIQHQINYYFQNANIYCDIYLIEKKIAINLYPNSCFAYDEQTPQGQYTLIKNYIKVMEPQINDVKILNASLFKFTDMNQQKDILNQTFNLELDLEQYQSIIKKIDVNFLNLEQNKN</sequence>
<dbReference type="KEGG" id="tet:TTHERM_00188900"/>
<evidence type="ECO:0000313" key="3">
    <source>
        <dbReference type="Proteomes" id="UP000009168"/>
    </source>
</evidence>
<dbReference type="Proteomes" id="UP000009168">
    <property type="component" value="Unassembled WGS sequence"/>
</dbReference>
<reference evidence="3" key="1">
    <citation type="journal article" date="2006" name="PLoS Biol.">
        <title>Macronuclear genome sequence of the ciliate Tetrahymena thermophila, a model eukaryote.</title>
        <authorList>
            <person name="Eisen J.A."/>
            <person name="Coyne R.S."/>
            <person name="Wu M."/>
            <person name="Wu D."/>
            <person name="Thiagarajan M."/>
            <person name="Wortman J.R."/>
            <person name="Badger J.H."/>
            <person name="Ren Q."/>
            <person name="Amedeo P."/>
            <person name="Jones K.M."/>
            <person name="Tallon L.J."/>
            <person name="Delcher A.L."/>
            <person name="Salzberg S.L."/>
            <person name="Silva J.C."/>
            <person name="Haas B.J."/>
            <person name="Majoros W.H."/>
            <person name="Farzad M."/>
            <person name="Carlton J.M."/>
            <person name="Smith R.K. Jr."/>
            <person name="Garg J."/>
            <person name="Pearlman R.E."/>
            <person name="Karrer K.M."/>
            <person name="Sun L."/>
            <person name="Manning G."/>
            <person name="Elde N.C."/>
            <person name="Turkewitz A.P."/>
            <person name="Asai D.J."/>
            <person name="Wilkes D.E."/>
            <person name="Wang Y."/>
            <person name="Cai H."/>
            <person name="Collins K."/>
            <person name="Stewart B.A."/>
            <person name="Lee S.R."/>
            <person name="Wilamowska K."/>
            <person name="Weinberg Z."/>
            <person name="Ruzzo W.L."/>
            <person name="Wloga D."/>
            <person name="Gaertig J."/>
            <person name="Frankel J."/>
            <person name="Tsao C.-C."/>
            <person name="Gorovsky M.A."/>
            <person name="Keeling P.J."/>
            <person name="Waller R.F."/>
            <person name="Patron N.J."/>
            <person name="Cherry J.M."/>
            <person name="Stover N.A."/>
            <person name="Krieger C.J."/>
            <person name="del Toro C."/>
            <person name="Ryder H.F."/>
            <person name="Williamson S.C."/>
            <person name="Barbeau R.A."/>
            <person name="Hamilton E.P."/>
            <person name="Orias E."/>
        </authorList>
    </citation>
    <scope>NUCLEOTIDE SEQUENCE [LARGE SCALE GENOMIC DNA]</scope>
    <source>
        <strain evidence="3">SB210</strain>
    </source>
</reference>
<feature type="coiled-coil region" evidence="1">
    <location>
        <begin position="733"/>
        <end position="767"/>
    </location>
</feature>
<protein>
    <submittedName>
        <fullName evidence="2">Uncharacterized protein</fullName>
    </submittedName>
</protein>
<keyword evidence="3" id="KW-1185">Reference proteome</keyword>
<dbReference type="EMBL" id="GG662693">
    <property type="protein sequence ID" value="EAR96321.3"/>
    <property type="molecule type" value="Genomic_DNA"/>
</dbReference>
<name>I7M7Z5_TETTS</name>
<dbReference type="InParanoid" id="I7M7Z5"/>
<keyword evidence="1" id="KW-0175">Coiled coil</keyword>
<organism evidence="2 3">
    <name type="scientific">Tetrahymena thermophila (strain SB210)</name>
    <dbReference type="NCBI Taxonomy" id="312017"/>
    <lineage>
        <taxon>Eukaryota</taxon>
        <taxon>Sar</taxon>
        <taxon>Alveolata</taxon>
        <taxon>Ciliophora</taxon>
        <taxon>Intramacronucleata</taxon>
        <taxon>Oligohymenophorea</taxon>
        <taxon>Hymenostomatida</taxon>
        <taxon>Tetrahymenina</taxon>
        <taxon>Tetrahymenidae</taxon>
        <taxon>Tetrahymena</taxon>
    </lineage>
</organism>